<evidence type="ECO:0000256" key="1">
    <source>
        <dbReference type="SAM" id="Phobius"/>
    </source>
</evidence>
<feature type="transmembrane region" description="Helical" evidence="1">
    <location>
        <begin position="156"/>
        <end position="172"/>
    </location>
</feature>
<reference evidence="3" key="1">
    <citation type="journal article" date="2023" name="Commun. Biol.">
        <title>Genome analysis of Parmales, the sister group of diatoms, reveals the evolutionary specialization of diatoms from phago-mixotrophs to photoautotrophs.</title>
        <authorList>
            <person name="Ban H."/>
            <person name="Sato S."/>
            <person name="Yoshikawa S."/>
            <person name="Yamada K."/>
            <person name="Nakamura Y."/>
            <person name="Ichinomiya M."/>
            <person name="Sato N."/>
            <person name="Blanc-Mathieu R."/>
            <person name="Endo H."/>
            <person name="Kuwata A."/>
            <person name="Ogata H."/>
        </authorList>
    </citation>
    <scope>NUCLEOTIDE SEQUENCE [LARGE SCALE GENOMIC DNA]</scope>
    <source>
        <strain evidence="3">NIES 3699</strain>
    </source>
</reference>
<comment type="caution">
    <text evidence="2">The sequence shown here is derived from an EMBL/GenBank/DDBJ whole genome shotgun (WGS) entry which is preliminary data.</text>
</comment>
<sequence length="182" mass="20157">MIMSIIKPLLLLLFLSLNIILAYIPSLPPRLPFRLHSSSSDEALDAIKNIELQKALGIEIGTSPPEPLTPLSKSPPLDVVPLPPPSLPRTLPPQTEASLLVPSRLDLPNSETSVLPTSVLPPLRKNRRSILPVLVLFVPLIFKLIAVLLVKCLMDVIVAPVMVVGRFFRNLFMGRIFRRKET</sequence>
<proteinExistence type="predicted"/>
<protein>
    <recommendedName>
        <fullName evidence="4">Transmembrane protein</fullName>
    </recommendedName>
</protein>
<keyword evidence="3" id="KW-1185">Reference proteome</keyword>
<feature type="transmembrane region" description="Helical" evidence="1">
    <location>
        <begin position="6"/>
        <end position="24"/>
    </location>
</feature>
<keyword evidence="1" id="KW-0812">Transmembrane</keyword>
<accession>A0A9W7C7E6</accession>
<evidence type="ECO:0008006" key="4">
    <source>
        <dbReference type="Google" id="ProtNLM"/>
    </source>
</evidence>
<evidence type="ECO:0000313" key="3">
    <source>
        <dbReference type="Proteomes" id="UP001165160"/>
    </source>
</evidence>
<dbReference type="AlphaFoldDB" id="A0A9W7C7E6"/>
<organism evidence="2 3">
    <name type="scientific">Triparma verrucosa</name>
    <dbReference type="NCBI Taxonomy" id="1606542"/>
    <lineage>
        <taxon>Eukaryota</taxon>
        <taxon>Sar</taxon>
        <taxon>Stramenopiles</taxon>
        <taxon>Ochrophyta</taxon>
        <taxon>Bolidophyceae</taxon>
        <taxon>Parmales</taxon>
        <taxon>Triparmaceae</taxon>
        <taxon>Triparma</taxon>
    </lineage>
</organism>
<dbReference type="EMBL" id="BRXX01000250">
    <property type="protein sequence ID" value="GMI00613.1"/>
    <property type="molecule type" value="Genomic_DNA"/>
</dbReference>
<keyword evidence="1" id="KW-1133">Transmembrane helix</keyword>
<gene>
    <name evidence="2" type="ORF">TrVE_jg13281</name>
</gene>
<name>A0A9W7C7E6_9STRA</name>
<evidence type="ECO:0000313" key="2">
    <source>
        <dbReference type="EMBL" id="GMI00613.1"/>
    </source>
</evidence>
<dbReference type="Proteomes" id="UP001165160">
    <property type="component" value="Unassembled WGS sequence"/>
</dbReference>
<keyword evidence="1" id="KW-0472">Membrane</keyword>